<name>A0A803LQ03_CHEQI</name>
<dbReference type="PROSITE" id="PS50114">
    <property type="entry name" value="GATA_ZN_FINGER_2"/>
    <property type="match status" value="1"/>
</dbReference>
<dbReference type="GO" id="GO:0006355">
    <property type="term" value="P:regulation of DNA-templated transcription"/>
    <property type="evidence" value="ECO:0007669"/>
    <property type="project" value="InterPro"/>
</dbReference>
<dbReference type="PANTHER" id="PTHR45658">
    <property type="entry name" value="GATA TRANSCRIPTION FACTOR"/>
    <property type="match status" value="1"/>
</dbReference>
<feature type="domain" description="GATA-type" evidence="11">
    <location>
        <begin position="67"/>
        <end position="119"/>
    </location>
</feature>
<keyword evidence="8" id="KW-0804">Transcription</keyword>
<reference evidence="12" key="2">
    <citation type="submission" date="2021-03" db="UniProtKB">
        <authorList>
            <consortium name="EnsemblPlants"/>
        </authorList>
    </citation>
    <scope>IDENTIFICATION</scope>
</reference>
<dbReference type="Pfam" id="PF00320">
    <property type="entry name" value="GATA"/>
    <property type="match status" value="1"/>
</dbReference>
<evidence type="ECO:0000256" key="4">
    <source>
        <dbReference type="ARBA" id="ARBA00022833"/>
    </source>
</evidence>
<feature type="compositionally biased region" description="Basic residues" evidence="10">
    <location>
        <begin position="54"/>
        <end position="70"/>
    </location>
</feature>
<dbReference type="InterPro" id="IPR051140">
    <property type="entry name" value="GATA_TF"/>
</dbReference>
<evidence type="ECO:0000256" key="8">
    <source>
        <dbReference type="ARBA" id="ARBA00023163"/>
    </source>
</evidence>
<feature type="region of interest" description="Disordered" evidence="10">
    <location>
        <begin position="38"/>
        <end position="80"/>
    </location>
</feature>
<proteinExistence type="inferred from homology"/>
<keyword evidence="2" id="KW-0479">Metal-binding</keyword>
<dbReference type="GO" id="GO:0030154">
    <property type="term" value="P:cell differentiation"/>
    <property type="evidence" value="ECO:0007669"/>
    <property type="project" value="TreeGrafter"/>
</dbReference>
<evidence type="ECO:0000256" key="10">
    <source>
        <dbReference type="SAM" id="MobiDB-lite"/>
    </source>
</evidence>
<dbReference type="GO" id="GO:0043565">
    <property type="term" value="F:sequence-specific DNA binding"/>
    <property type="evidence" value="ECO:0007669"/>
    <property type="project" value="InterPro"/>
</dbReference>
<dbReference type="SUPFAM" id="SSF57716">
    <property type="entry name" value="Glucocorticoid receptor-like (DNA-binding domain)"/>
    <property type="match status" value="1"/>
</dbReference>
<evidence type="ECO:0000256" key="6">
    <source>
        <dbReference type="ARBA" id="ARBA00023125"/>
    </source>
</evidence>
<keyword evidence="5" id="KW-0805">Transcription regulation</keyword>
<dbReference type="CDD" id="cd00202">
    <property type="entry name" value="ZnF_GATA"/>
    <property type="match status" value="1"/>
</dbReference>
<evidence type="ECO:0000256" key="3">
    <source>
        <dbReference type="ARBA" id="ARBA00022771"/>
    </source>
</evidence>
<evidence type="ECO:0000256" key="7">
    <source>
        <dbReference type="ARBA" id="ARBA00023159"/>
    </source>
</evidence>
<dbReference type="Gene3D" id="3.30.50.10">
    <property type="entry name" value="Erythroid Transcription Factor GATA-1, subunit A"/>
    <property type="match status" value="1"/>
</dbReference>
<evidence type="ECO:0000256" key="2">
    <source>
        <dbReference type="ARBA" id="ARBA00022723"/>
    </source>
</evidence>
<sequence length="248" mass="27200">MLGYANHYHLLSHTPPSFVSTDPTYTCDDSNCGGDDDDDVIIDPLTPSPETGPSKKKSKKSGPLTRKRCTHSGAQETPQWRLGPKGPLTLCNACGLSYLRMGHLLPEYRPVRSPTFSTQIHSNFYRNREVKEMRKKMSEIMGRPDSETLPHPISSFDDLAVANSGSSSCILDHPVSSSEKYEISPLTASERTVMQLPSSGGSSNDAEAMVTLLERHKYNLDGIKAGLKHGVLKVIVPKVRDVSCIQTS</sequence>
<reference evidence="12" key="1">
    <citation type="journal article" date="2017" name="Nature">
        <title>The genome of Chenopodium quinoa.</title>
        <authorList>
            <person name="Jarvis D.E."/>
            <person name="Ho Y.S."/>
            <person name="Lightfoot D.J."/>
            <person name="Schmoeckel S.M."/>
            <person name="Li B."/>
            <person name="Borm T.J.A."/>
            <person name="Ohyanagi H."/>
            <person name="Mineta K."/>
            <person name="Michell C.T."/>
            <person name="Saber N."/>
            <person name="Kharbatia N.M."/>
            <person name="Rupper R.R."/>
            <person name="Sharp A.R."/>
            <person name="Dally N."/>
            <person name="Boughton B.A."/>
            <person name="Woo Y.H."/>
            <person name="Gao G."/>
            <person name="Schijlen E.G.W.M."/>
            <person name="Guo X."/>
            <person name="Momin A.A."/>
            <person name="Negrao S."/>
            <person name="Al-Babili S."/>
            <person name="Gehring C."/>
            <person name="Roessner U."/>
            <person name="Jung C."/>
            <person name="Murphy K."/>
            <person name="Arold S.T."/>
            <person name="Gojobori T."/>
            <person name="van der Linden C.G."/>
            <person name="van Loo E.N."/>
            <person name="Jellen E.N."/>
            <person name="Maughan P.J."/>
            <person name="Tester M."/>
        </authorList>
    </citation>
    <scope>NUCLEOTIDE SEQUENCE [LARGE SCALE GENOMIC DNA]</scope>
    <source>
        <strain evidence="12">cv. PI 614886</strain>
    </source>
</reference>
<accession>A0A803LQ03</accession>
<dbReference type="GO" id="GO:0005634">
    <property type="term" value="C:nucleus"/>
    <property type="evidence" value="ECO:0007669"/>
    <property type="project" value="TreeGrafter"/>
</dbReference>
<keyword evidence="13" id="KW-1185">Reference proteome</keyword>
<evidence type="ECO:0000313" key="12">
    <source>
        <dbReference type="EnsemblPlants" id="AUR62017032-RA:cds"/>
    </source>
</evidence>
<dbReference type="GO" id="GO:0008270">
    <property type="term" value="F:zinc ion binding"/>
    <property type="evidence" value="ECO:0007669"/>
    <property type="project" value="UniProtKB-KW"/>
</dbReference>
<dbReference type="SMART" id="SM00401">
    <property type="entry name" value="ZnF_GATA"/>
    <property type="match status" value="1"/>
</dbReference>
<dbReference type="InterPro" id="IPR013088">
    <property type="entry name" value="Znf_NHR/GATA"/>
</dbReference>
<dbReference type="AlphaFoldDB" id="A0A803LQ03"/>
<dbReference type="Gramene" id="AUR62017032-RA">
    <property type="protein sequence ID" value="AUR62017032-RA:cds"/>
    <property type="gene ID" value="AUR62017032"/>
</dbReference>
<dbReference type="Proteomes" id="UP000596660">
    <property type="component" value="Unplaced"/>
</dbReference>
<dbReference type="InterPro" id="IPR000679">
    <property type="entry name" value="Znf_GATA"/>
</dbReference>
<evidence type="ECO:0000256" key="9">
    <source>
        <dbReference type="PROSITE-ProRule" id="PRU00094"/>
    </source>
</evidence>
<evidence type="ECO:0000256" key="5">
    <source>
        <dbReference type="ARBA" id="ARBA00023015"/>
    </source>
</evidence>
<protein>
    <recommendedName>
        <fullName evidence="11">GATA-type domain-containing protein</fullName>
    </recommendedName>
</protein>
<dbReference type="EnsemblPlants" id="AUR62017032-RA">
    <property type="protein sequence ID" value="AUR62017032-RA:cds"/>
    <property type="gene ID" value="AUR62017032"/>
</dbReference>
<keyword evidence="6" id="KW-0238">DNA-binding</keyword>
<keyword evidence="7" id="KW-0010">Activator</keyword>
<organism evidence="12 13">
    <name type="scientific">Chenopodium quinoa</name>
    <name type="common">Quinoa</name>
    <dbReference type="NCBI Taxonomy" id="63459"/>
    <lineage>
        <taxon>Eukaryota</taxon>
        <taxon>Viridiplantae</taxon>
        <taxon>Streptophyta</taxon>
        <taxon>Embryophyta</taxon>
        <taxon>Tracheophyta</taxon>
        <taxon>Spermatophyta</taxon>
        <taxon>Magnoliopsida</taxon>
        <taxon>eudicotyledons</taxon>
        <taxon>Gunneridae</taxon>
        <taxon>Pentapetalae</taxon>
        <taxon>Caryophyllales</taxon>
        <taxon>Chenopodiaceae</taxon>
        <taxon>Chenopodioideae</taxon>
        <taxon>Atripliceae</taxon>
        <taxon>Chenopodium</taxon>
    </lineage>
</organism>
<dbReference type="PANTHER" id="PTHR45658:SF102">
    <property type="entry name" value="GATA TRANSCRIPTION FACTOR 29"/>
    <property type="match status" value="1"/>
</dbReference>
<evidence type="ECO:0000259" key="11">
    <source>
        <dbReference type="PROSITE" id="PS50114"/>
    </source>
</evidence>
<comment type="similarity">
    <text evidence="1">Belongs to the type IV zinc-finger family. Class A subfamily.</text>
</comment>
<evidence type="ECO:0000256" key="1">
    <source>
        <dbReference type="ARBA" id="ARBA00005694"/>
    </source>
</evidence>
<keyword evidence="3 9" id="KW-0863">Zinc-finger</keyword>
<evidence type="ECO:0000313" key="13">
    <source>
        <dbReference type="Proteomes" id="UP000596660"/>
    </source>
</evidence>
<keyword evidence="4" id="KW-0862">Zinc</keyword>